<keyword evidence="9" id="KW-0966">Cell projection</keyword>
<evidence type="ECO:0000256" key="6">
    <source>
        <dbReference type="ARBA" id="ARBA00023136"/>
    </source>
</evidence>
<reference evidence="9 10" key="1">
    <citation type="submission" date="2020-01" db="EMBL/GenBank/DDBJ databases">
        <title>Sphingomonas sp. C33 whole genome sequece.</title>
        <authorList>
            <person name="Park C."/>
        </authorList>
    </citation>
    <scope>NUCLEOTIDE SEQUENCE [LARGE SCALE GENOMIC DNA]</scope>
    <source>
        <strain evidence="9 10">C33</strain>
    </source>
</reference>
<keyword evidence="9" id="KW-0282">Flagellum</keyword>
<evidence type="ECO:0000256" key="7">
    <source>
        <dbReference type="RuleBase" id="RU362074"/>
    </source>
</evidence>
<keyword evidence="4 7" id="KW-0145">Chemotaxis</keyword>
<dbReference type="Proteomes" id="UP000464468">
    <property type="component" value="Chromosome"/>
</dbReference>
<dbReference type="InterPro" id="IPR001543">
    <property type="entry name" value="FliN-like_C"/>
</dbReference>
<dbReference type="Pfam" id="PF01052">
    <property type="entry name" value="FliMN_C"/>
    <property type="match status" value="1"/>
</dbReference>
<dbReference type="InterPro" id="IPR051469">
    <property type="entry name" value="FliN/MopA/SpaO"/>
</dbReference>
<protein>
    <recommendedName>
        <fullName evidence="2 7">Flagellar motor switch protein FliN</fullName>
    </recommendedName>
</protein>
<dbReference type="InterPro" id="IPR001172">
    <property type="entry name" value="FliN_T3SS_HrcQb"/>
</dbReference>
<dbReference type="GO" id="GO:0003774">
    <property type="term" value="F:cytoskeletal motor activity"/>
    <property type="evidence" value="ECO:0007669"/>
    <property type="project" value="UniProtKB-UniRule"/>
</dbReference>
<keyword evidence="6 7" id="KW-0472">Membrane</keyword>
<dbReference type="NCBIfam" id="TIGR02480">
    <property type="entry name" value="fliN"/>
    <property type="match status" value="1"/>
</dbReference>
<evidence type="ECO:0000256" key="5">
    <source>
        <dbReference type="ARBA" id="ARBA00022779"/>
    </source>
</evidence>
<dbReference type="GO" id="GO:0071973">
    <property type="term" value="P:bacterial-type flagellum-dependent cell motility"/>
    <property type="evidence" value="ECO:0007669"/>
    <property type="project" value="UniProtKB-UniRule"/>
</dbReference>
<evidence type="ECO:0000256" key="4">
    <source>
        <dbReference type="ARBA" id="ARBA00022500"/>
    </source>
</evidence>
<feature type="domain" description="Flagellar motor switch protein FliN-like C-terminal" evidence="8">
    <location>
        <begin position="21"/>
        <end position="90"/>
    </location>
</feature>
<keyword evidence="7" id="KW-0975">Bacterial flagellum</keyword>
<evidence type="ECO:0000256" key="3">
    <source>
        <dbReference type="ARBA" id="ARBA00022475"/>
    </source>
</evidence>
<gene>
    <name evidence="9" type="primary">fliN</name>
    <name evidence="9" type="ORF">GVO57_04155</name>
</gene>
<dbReference type="GO" id="GO:0005886">
    <property type="term" value="C:plasma membrane"/>
    <property type="evidence" value="ECO:0007669"/>
    <property type="project" value="UniProtKB-SubCell"/>
</dbReference>
<evidence type="ECO:0000313" key="9">
    <source>
        <dbReference type="EMBL" id="QHL90175.1"/>
    </source>
</evidence>
<evidence type="ECO:0000313" key="10">
    <source>
        <dbReference type="Proteomes" id="UP000464468"/>
    </source>
</evidence>
<dbReference type="GO" id="GO:0006935">
    <property type="term" value="P:chemotaxis"/>
    <property type="evidence" value="ECO:0007669"/>
    <property type="project" value="UniProtKB-KW"/>
</dbReference>
<dbReference type="InterPro" id="IPR036429">
    <property type="entry name" value="SpoA-like_sf"/>
</dbReference>
<dbReference type="PRINTS" id="PR00956">
    <property type="entry name" value="FLGMOTORFLIN"/>
</dbReference>
<dbReference type="AlphaFoldDB" id="A0A7Z2NVK8"/>
<dbReference type="RefSeq" id="WP_160592103.1">
    <property type="nucleotide sequence ID" value="NZ_CP047895.1"/>
</dbReference>
<comment type="similarity">
    <text evidence="1 7">Belongs to the FliN/MopA/SpaO family.</text>
</comment>
<dbReference type="PANTHER" id="PTHR43484">
    <property type="match status" value="1"/>
</dbReference>
<comment type="function">
    <text evidence="7">FliN is one of three proteins (FliG, FliN, FliM) that form the rotor-mounted switch complex (C ring), located at the base of the basal body. This complex interacts with the CheY and CheZ chemotaxis proteins, in addition to contacting components of the motor that determine the direction of flagellar rotation.</text>
</comment>
<keyword evidence="9" id="KW-0969">Cilium</keyword>
<evidence type="ECO:0000256" key="2">
    <source>
        <dbReference type="ARBA" id="ARBA00021897"/>
    </source>
</evidence>
<sequence>MNDMNRAGLPVDGAVAANLRLLQDVDVRLSVEVGGARLKLRELLALGEASVVELDRHANELLDIRVNGTLIGRGEVVTVGDRFGIRIAELADPAAAGLAGGAAL</sequence>
<dbReference type="PANTHER" id="PTHR43484:SF1">
    <property type="entry name" value="FLAGELLAR MOTOR SWITCH PROTEIN FLIN"/>
    <property type="match status" value="1"/>
</dbReference>
<dbReference type="Gene3D" id="2.30.330.10">
    <property type="entry name" value="SpoA-like"/>
    <property type="match status" value="1"/>
</dbReference>
<name>A0A7Z2NVK8_9SPHN</name>
<organism evidence="9 10">
    <name type="scientific">Sphingomonas changnyeongensis</name>
    <dbReference type="NCBI Taxonomy" id="2698679"/>
    <lineage>
        <taxon>Bacteria</taxon>
        <taxon>Pseudomonadati</taxon>
        <taxon>Pseudomonadota</taxon>
        <taxon>Alphaproteobacteria</taxon>
        <taxon>Sphingomonadales</taxon>
        <taxon>Sphingomonadaceae</taxon>
        <taxon>Sphingomonas</taxon>
    </lineage>
</organism>
<accession>A0A7Z2NVK8</accession>
<comment type="subcellular location">
    <subcellularLocation>
        <location evidence="7">Cell membrane</location>
        <topology evidence="7">Peripheral membrane protein</topology>
        <orientation evidence="7">Cytoplasmic side</orientation>
    </subcellularLocation>
    <subcellularLocation>
        <location evidence="7">Bacterial flagellum basal body</location>
    </subcellularLocation>
</comment>
<keyword evidence="10" id="KW-1185">Reference proteome</keyword>
<dbReference type="InterPro" id="IPR012826">
    <property type="entry name" value="FliN"/>
</dbReference>
<proteinExistence type="inferred from homology"/>
<keyword evidence="5 7" id="KW-0283">Flagellar rotation</keyword>
<evidence type="ECO:0000259" key="8">
    <source>
        <dbReference type="Pfam" id="PF01052"/>
    </source>
</evidence>
<dbReference type="EMBL" id="CP047895">
    <property type="protein sequence ID" value="QHL90175.1"/>
    <property type="molecule type" value="Genomic_DNA"/>
</dbReference>
<dbReference type="GO" id="GO:0009425">
    <property type="term" value="C:bacterial-type flagellum basal body"/>
    <property type="evidence" value="ECO:0007669"/>
    <property type="project" value="UniProtKB-SubCell"/>
</dbReference>
<dbReference type="SUPFAM" id="SSF101801">
    <property type="entry name" value="Surface presentation of antigens (SPOA)"/>
    <property type="match status" value="1"/>
</dbReference>
<dbReference type="KEGG" id="schy:GVO57_04155"/>
<evidence type="ECO:0000256" key="1">
    <source>
        <dbReference type="ARBA" id="ARBA00009226"/>
    </source>
</evidence>
<keyword evidence="3 7" id="KW-1003">Cell membrane</keyword>